<dbReference type="SMART" id="SM00382">
    <property type="entry name" value="AAA"/>
    <property type="match status" value="2"/>
</dbReference>
<dbReference type="Gene3D" id="3.40.50.300">
    <property type="entry name" value="P-loop containing nucleotide triphosphate hydrolases"/>
    <property type="match status" value="2"/>
</dbReference>
<accession>A0A365H719</accession>
<evidence type="ECO:0000256" key="1">
    <source>
        <dbReference type="ARBA" id="ARBA00022737"/>
    </source>
</evidence>
<keyword evidence="6" id="KW-1185">Reference proteome</keyword>
<feature type="domain" description="ABC transporter" evidence="4">
    <location>
        <begin position="341"/>
        <end position="566"/>
    </location>
</feature>
<dbReference type="NCBIfam" id="NF000355">
    <property type="entry name" value="ribo_prot_ABC_F"/>
    <property type="match status" value="1"/>
</dbReference>
<dbReference type="RefSeq" id="WP_111868975.1">
    <property type="nucleotide sequence ID" value="NZ_QLYX01000007.1"/>
</dbReference>
<evidence type="ECO:0000256" key="2">
    <source>
        <dbReference type="ARBA" id="ARBA00022741"/>
    </source>
</evidence>
<gene>
    <name evidence="5" type="primary">abc-f</name>
    <name evidence="5" type="ORF">DPM19_17455</name>
</gene>
<dbReference type="CDD" id="cd03221">
    <property type="entry name" value="ABCF_EF-3"/>
    <property type="match status" value="2"/>
</dbReference>
<comment type="caution">
    <text evidence="5">The sequence shown here is derived from an EMBL/GenBank/DDBJ whole genome shotgun (WGS) entry which is preliminary data.</text>
</comment>
<dbReference type="InterPro" id="IPR027417">
    <property type="entry name" value="P-loop_NTPase"/>
</dbReference>
<dbReference type="GO" id="GO:0005524">
    <property type="term" value="F:ATP binding"/>
    <property type="evidence" value="ECO:0007669"/>
    <property type="project" value="UniProtKB-KW"/>
</dbReference>
<keyword evidence="2" id="KW-0547">Nucleotide-binding</keyword>
<evidence type="ECO:0000256" key="3">
    <source>
        <dbReference type="ARBA" id="ARBA00022840"/>
    </source>
</evidence>
<dbReference type="PROSITE" id="PS50893">
    <property type="entry name" value="ABC_TRANSPORTER_2"/>
    <property type="match status" value="2"/>
</dbReference>
<dbReference type="PANTHER" id="PTHR19211:SF14">
    <property type="entry name" value="ATP-BINDING CASSETTE SUB-FAMILY F MEMBER 1"/>
    <property type="match status" value="1"/>
</dbReference>
<dbReference type="EMBL" id="QLYX01000007">
    <property type="protein sequence ID" value="RAY14063.1"/>
    <property type="molecule type" value="Genomic_DNA"/>
</dbReference>
<dbReference type="InterPro" id="IPR050611">
    <property type="entry name" value="ABCF"/>
</dbReference>
<keyword evidence="1" id="KW-0677">Repeat</keyword>
<sequence>MRIGHPSSGTQLVLSGVTKRYDDKIVLNEVSLTVKPGEKVGVIGDNGSGKSTLLHLLAGRSRPDNGSVTVAAPGGVGYLAQTSDLPGTALVGDAVDLSLTDLRDLEGRIRQAELGLGGATPAELARYGDLVARFEAREGYQADTRVEIMLNALGLPGLDRNRPLGTLSGGQRSRLELAATLAAAPEVLLLDEPTNDLDDQAVAWLENHLSNHRGTLIAVTHDRLFLERITSTIVEVDHELRTVHRYGNGYTGFLAAKAAARARREREHQEWRAEVTRQEGLADSHAERLAAIPRKAPAAFSGAGAFRARSRAHGAMSRVRGARERLRRLHLNRVPPPPRPLRFTAHITAAIDTAAPLVEMTDVRVGERLYIESLRIEPGARLLVTGPNGAGKTTLLRVLAGELVPDTGTVRRAPRVGHLRQQNGIVPGVGTVLEAFAAGRPGDPAEHADALLALGLFRAAHLASPVKALSPGLRRRLELARMVSEPADLLLLDEPTNHLSPALMDDLEEALTDYPGSLVIVTHDRRMRAAFTGSHLELEAGRVMNARWCSGQEQCGGGRGELGLGVVPGPAAVADERAP</sequence>
<evidence type="ECO:0000313" key="6">
    <source>
        <dbReference type="Proteomes" id="UP000251891"/>
    </source>
</evidence>
<name>A0A365H719_9ACTN</name>
<dbReference type="SUPFAM" id="SSF52540">
    <property type="entry name" value="P-loop containing nucleoside triphosphate hydrolases"/>
    <property type="match status" value="2"/>
</dbReference>
<dbReference type="Proteomes" id="UP000251891">
    <property type="component" value="Unassembled WGS sequence"/>
</dbReference>
<organism evidence="5 6">
    <name type="scientific">Actinomadura craniellae</name>
    <dbReference type="NCBI Taxonomy" id="2231787"/>
    <lineage>
        <taxon>Bacteria</taxon>
        <taxon>Bacillati</taxon>
        <taxon>Actinomycetota</taxon>
        <taxon>Actinomycetes</taxon>
        <taxon>Streptosporangiales</taxon>
        <taxon>Thermomonosporaceae</taxon>
        <taxon>Actinomadura</taxon>
    </lineage>
</organism>
<dbReference type="InterPro" id="IPR003593">
    <property type="entry name" value="AAA+_ATPase"/>
</dbReference>
<dbReference type="FunFam" id="3.40.50.300:FF:000011">
    <property type="entry name" value="Putative ABC transporter ATP-binding component"/>
    <property type="match status" value="1"/>
</dbReference>
<evidence type="ECO:0000313" key="5">
    <source>
        <dbReference type="EMBL" id="RAY14063.1"/>
    </source>
</evidence>
<reference evidence="5 6" key="1">
    <citation type="submission" date="2018-06" db="EMBL/GenBank/DDBJ databases">
        <title>Actinomadura craniellae sp. nov. isolated from marine sponge Craniella sp.</title>
        <authorList>
            <person name="Li L."/>
            <person name="Xu Q.H."/>
            <person name="Lin H.W."/>
            <person name="Lu Y.H."/>
        </authorList>
    </citation>
    <scope>NUCLEOTIDE SEQUENCE [LARGE SCALE GENOMIC DNA]</scope>
    <source>
        <strain evidence="5 6">LHW63021</strain>
    </source>
</reference>
<dbReference type="GO" id="GO:0016887">
    <property type="term" value="F:ATP hydrolysis activity"/>
    <property type="evidence" value="ECO:0007669"/>
    <property type="project" value="InterPro"/>
</dbReference>
<dbReference type="PANTHER" id="PTHR19211">
    <property type="entry name" value="ATP-BINDING TRANSPORT PROTEIN-RELATED"/>
    <property type="match status" value="1"/>
</dbReference>
<feature type="domain" description="ABC transporter" evidence="4">
    <location>
        <begin position="12"/>
        <end position="280"/>
    </location>
</feature>
<dbReference type="Pfam" id="PF00005">
    <property type="entry name" value="ABC_tran"/>
    <property type="match status" value="2"/>
</dbReference>
<dbReference type="InterPro" id="IPR017871">
    <property type="entry name" value="ABC_transporter-like_CS"/>
</dbReference>
<dbReference type="PROSITE" id="PS00211">
    <property type="entry name" value="ABC_TRANSPORTER_1"/>
    <property type="match status" value="1"/>
</dbReference>
<evidence type="ECO:0000259" key="4">
    <source>
        <dbReference type="PROSITE" id="PS50893"/>
    </source>
</evidence>
<dbReference type="AlphaFoldDB" id="A0A365H719"/>
<dbReference type="OrthoDB" id="3207002at2"/>
<protein>
    <submittedName>
        <fullName evidence="5">ABC-F type ribosomal protection protein</fullName>
    </submittedName>
</protein>
<keyword evidence="3" id="KW-0067">ATP-binding</keyword>
<dbReference type="InterPro" id="IPR003439">
    <property type="entry name" value="ABC_transporter-like_ATP-bd"/>
</dbReference>
<proteinExistence type="predicted"/>